<organism evidence="3 4">
    <name type="scientific">Streptomyces umbrinus</name>
    <dbReference type="NCBI Taxonomy" id="67370"/>
    <lineage>
        <taxon>Bacteria</taxon>
        <taxon>Bacillati</taxon>
        <taxon>Actinomycetota</taxon>
        <taxon>Actinomycetes</taxon>
        <taxon>Kitasatosporales</taxon>
        <taxon>Streptomycetaceae</taxon>
        <taxon>Streptomyces</taxon>
        <taxon>Streptomyces phaeochromogenes group</taxon>
    </lineage>
</organism>
<reference evidence="3 4" key="1">
    <citation type="submission" date="2023-07" db="EMBL/GenBank/DDBJ databases">
        <title>Comparative genomics of wheat-associated soil bacteria to identify genetic determinants of phenazine resistance.</title>
        <authorList>
            <person name="Mouncey N."/>
        </authorList>
    </citation>
    <scope>NUCLEOTIDE SEQUENCE [LARGE SCALE GENOMIC DNA]</scope>
    <source>
        <strain evidence="3 4">V2I4</strain>
    </source>
</reference>
<dbReference type="InterPro" id="IPR006311">
    <property type="entry name" value="TAT_signal"/>
</dbReference>
<comment type="similarity">
    <text evidence="1">Belongs to the N-acetylmuramoyl-L-alanine amidase 2 family.</text>
</comment>
<dbReference type="RefSeq" id="WP_307518516.1">
    <property type="nucleotide sequence ID" value="NZ_JAUSZI010000002.1"/>
</dbReference>
<feature type="domain" description="Peptidoglycan recognition protein family" evidence="2">
    <location>
        <begin position="52"/>
        <end position="213"/>
    </location>
</feature>
<evidence type="ECO:0000313" key="3">
    <source>
        <dbReference type="EMBL" id="MDQ1023465.1"/>
    </source>
</evidence>
<evidence type="ECO:0000256" key="1">
    <source>
        <dbReference type="ARBA" id="ARBA00007553"/>
    </source>
</evidence>
<comment type="caution">
    <text evidence="3">The sequence shown here is derived from an EMBL/GenBank/DDBJ whole genome shotgun (WGS) entry which is preliminary data.</text>
</comment>
<dbReference type="SMART" id="SM00701">
    <property type="entry name" value="PGRP"/>
    <property type="match status" value="1"/>
</dbReference>
<dbReference type="Pfam" id="PF01510">
    <property type="entry name" value="Amidase_2"/>
    <property type="match status" value="1"/>
</dbReference>
<dbReference type="Proteomes" id="UP001230328">
    <property type="component" value="Unassembled WGS sequence"/>
</dbReference>
<keyword evidence="4" id="KW-1185">Reference proteome</keyword>
<dbReference type="SUPFAM" id="SSF55846">
    <property type="entry name" value="N-acetylmuramoyl-L-alanine amidase-like"/>
    <property type="match status" value="1"/>
</dbReference>
<gene>
    <name evidence="3" type="ORF">QF035_001047</name>
</gene>
<evidence type="ECO:0000259" key="2">
    <source>
        <dbReference type="SMART" id="SM00701"/>
    </source>
</evidence>
<dbReference type="PANTHER" id="PTHR11022">
    <property type="entry name" value="PEPTIDOGLYCAN RECOGNITION PROTEIN"/>
    <property type="match status" value="1"/>
</dbReference>
<dbReference type="Gene3D" id="3.40.80.10">
    <property type="entry name" value="Peptidoglycan recognition protein-like"/>
    <property type="match status" value="1"/>
</dbReference>
<dbReference type="InterPro" id="IPR015510">
    <property type="entry name" value="PGRP"/>
</dbReference>
<dbReference type="PROSITE" id="PS51318">
    <property type="entry name" value="TAT"/>
    <property type="match status" value="1"/>
</dbReference>
<proteinExistence type="inferred from homology"/>
<dbReference type="EMBL" id="JAUSZI010000002">
    <property type="protein sequence ID" value="MDQ1023465.1"/>
    <property type="molecule type" value="Genomic_DNA"/>
</dbReference>
<dbReference type="InterPro" id="IPR006619">
    <property type="entry name" value="PGRP_domain_met/bac"/>
</dbReference>
<accession>A0ABU0SIS1</accession>
<name>A0ABU0SIS1_9ACTN</name>
<evidence type="ECO:0000313" key="4">
    <source>
        <dbReference type="Proteomes" id="UP001230328"/>
    </source>
</evidence>
<dbReference type="InterPro" id="IPR036505">
    <property type="entry name" value="Amidase/PGRP_sf"/>
</dbReference>
<sequence length="254" mass="26276">MTVPDSNPAGSRSPARTASPVSRRVFLGGLGVAAALSVVPRPPAAAAASAAYTLRSRAAWGADETLRFAADGTEIWPPEYYPVQTLTVHHTDDGSTDPDPAAVVRAIYRNDTVGKGYGDIGYNFLIDKNGLVYEGRWSGTDGTPAHDASGRLVTGAHVQGYNSGNLGIALLGTLTTTPPTTAARTALIQLLAELAERHSIAPLGKVSYLNPVSGAARVAPAIGGHLHWAATDCPGTVFADMPAIRTEVAALIQG</sequence>
<dbReference type="InterPro" id="IPR002502">
    <property type="entry name" value="Amidase_domain"/>
</dbReference>
<protein>
    <recommendedName>
        <fullName evidence="2">Peptidoglycan recognition protein family domain-containing protein</fullName>
    </recommendedName>
</protein>
<dbReference type="CDD" id="cd06583">
    <property type="entry name" value="PGRP"/>
    <property type="match status" value="1"/>
</dbReference>
<dbReference type="PANTHER" id="PTHR11022:SF41">
    <property type="entry name" value="PEPTIDOGLYCAN-RECOGNITION PROTEIN LC-RELATED"/>
    <property type="match status" value="1"/>
</dbReference>